<protein>
    <recommendedName>
        <fullName evidence="1">DNA/RNA non-specific endonuclease/pyrophosphatase/phosphodiesterase domain-containing protein</fullName>
    </recommendedName>
</protein>
<feature type="domain" description="DNA/RNA non-specific endonuclease/pyrophosphatase/phosphodiesterase" evidence="1">
    <location>
        <begin position="22"/>
        <end position="77"/>
    </location>
</feature>
<sequence>MLIARTIGSSRFVYNHILELWNKEHEDTFHCINCSPQHKNLNQKTWLNHEVCILSNAAKHSMKVDVFIGPVFCSDTLNDVYLLHIYCI</sequence>
<dbReference type="GO" id="GO:0003676">
    <property type="term" value="F:nucleic acid binding"/>
    <property type="evidence" value="ECO:0007669"/>
    <property type="project" value="InterPro"/>
</dbReference>
<evidence type="ECO:0000313" key="2">
    <source>
        <dbReference type="EMBL" id="ETA81434.1"/>
    </source>
</evidence>
<keyword evidence="3" id="KW-1185">Reference proteome</keyword>
<dbReference type="InterPro" id="IPR044929">
    <property type="entry name" value="DNA/RNA_non-sp_Endonuclease_sf"/>
</dbReference>
<dbReference type="eggNOG" id="COG1864">
    <property type="taxonomic scope" value="Bacteria"/>
</dbReference>
<proteinExistence type="predicted"/>
<comment type="caution">
    <text evidence="2">The sequence shown here is derived from an EMBL/GenBank/DDBJ whole genome shotgun (WGS) entry which is preliminary data.</text>
</comment>
<dbReference type="EMBL" id="AXUN02000113">
    <property type="protein sequence ID" value="ETA81434.1"/>
    <property type="molecule type" value="Genomic_DNA"/>
</dbReference>
<dbReference type="STRING" id="994573.T472_0206415"/>
<reference evidence="2 3" key="1">
    <citation type="journal article" date="2014" name="Genome Announc.">
        <title>Genome Sequence of Youngiibacter fragilis, the Type Strain of the Genus Youngiibacter.</title>
        <authorList>
            <person name="Wawrik C.B."/>
            <person name="Callaghan A.V."/>
            <person name="Stamps B.W."/>
            <person name="Wawrik B."/>
        </authorList>
    </citation>
    <scope>NUCLEOTIDE SEQUENCE [LARGE SCALE GENOMIC DNA]</scope>
    <source>
        <strain evidence="2 3">232.1</strain>
    </source>
</reference>
<dbReference type="InterPro" id="IPR001604">
    <property type="entry name" value="Endo_G_ENPP1-like_dom"/>
</dbReference>
<name>V7I858_9CLOT</name>
<accession>V7I858</accession>
<evidence type="ECO:0000259" key="1">
    <source>
        <dbReference type="Pfam" id="PF01223"/>
    </source>
</evidence>
<dbReference type="Pfam" id="PF01223">
    <property type="entry name" value="Endonuclease_NS"/>
    <property type="match status" value="1"/>
</dbReference>
<dbReference type="GO" id="GO:0046872">
    <property type="term" value="F:metal ion binding"/>
    <property type="evidence" value="ECO:0007669"/>
    <property type="project" value="InterPro"/>
</dbReference>
<dbReference type="Proteomes" id="UP000017747">
    <property type="component" value="Unassembled WGS sequence"/>
</dbReference>
<dbReference type="Gene3D" id="3.40.570.10">
    <property type="entry name" value="Extracellular Endonuclease, subunit A"/>
    <property type="match status" value="1"/>
</dbReference>
<evidence type="ECO:0000313" key="3">
    <source>
        <dbReference type="Proteomes" id="UP000017747"/>
    </source>
</evidence>
<dbReference type="PATRIC" id="fig|994573.3.peg.1198"/>
<dbReference type="SUPFAM" id="SSF54060">
    <property type="entry name" value="His-Me finger endonucleases"/>
    <property type="match status" value="1"/>
</dbReference>
<dbReference type="GO" id="GO:0016787">
    <property type="term" value="F:hydrolase activity"/>
    <property type="evidence" value="ECO:0007669"/>
    <property type="project" value="InterPro"/>
</dbReference>
<dbReference type="InterPro" id="IPR044925">
    <property type="entry name" value="His-Me_finger_sf"/>
</dbReference>
<dbReference type="OrthoDB" id="9770276at2"/>
<dbReference type="AlphaFoldDB" id="V7I858"/>
<organism evidence="2 3">
    <name type="scientific">Youngiibacter fragilis 232.1</name>
    <dbReference type="NCBI Taxonomy" id="994573"/>
    <lineage>
        <taxon>Bacteria</taxon>
        <taxon>Bacillati</taxon>
        <taxon>Bacillota</taxon>
        <taxon>Clostridia</taxon>
        <taxon>Eubacteriales</taxon>
        <taxon>Clostridiaceae</taxon>
        <taxon>Youngiibacter</taxon>
    </lineage>
</organism>
<gene>
    <name evidence="2" type="ORF">T472_0206415</name>
</gene>